<dbReference type="OrthoDB" id="5869656at2759"/>
<keyword evidence="1" id="KW-1133">Transmembrane helix</keyword>
<name>A0A3P7IIU9_STRVU</name>
<sequence>MSAYPFASSSTVTVTTERDSSMFSASRPGFMFCKLRRKASYAISKSRNATEPDDCEATKWKCRVVQLHGQQAYHDAASYIVNGSFHKPRKYEMAHVNSEIYPTNDSMSLLIKADYLLIKNEEMQLIITVTGATILALTYYINFKRRNHDRCGKAMKKKAKKG</sequence>
<gene>
    <name evidence="2" type="ORF">SVUK_LOCUS2831</name>
</gene>
<dbReference type="Proteomes" id="UP000270094">
    <property type="component" value="Unassembled WGS sequence"/>
</dbReference>
<dbReference type="AlphaFoldDB" id="A0A3P7IIU9"/>
<feature type="transmembrane region" description="Helical" evidence="1">
    <location>
        <begin position="123"/>
        <end position="143"/>
    </location>
</feature>
<protein>
    <submittedName>
        <fullName evidence="2">Uncharacterized protein</fullName>
    </submittedName>
</protein>
<evidence type="ECO:0000313" key="2">
    <source>
        <dbReference type="EMBL" id="VDM67833.1"/>
    </source>
</evidence>
<accession>A0A3P7IIU9</accession>
<keyword evidence="1" id="KW-0472">Membrane</keyword>
<keyword evidence="3" id="KW-1185">Reference proteome</keyword>
<reference evidence="2 3" key="1">
    <citation type="submission" date="2018-11" db="EMBL/GenBank/DDBJ databases">
        <authorList>
            <consortium name="Pathogen Informatics"/>
        </authorList>
    </citation>
    <scope>NUCLEOTIDE SEQUENCE [LARGE SCALE GENOMIC DNA]</scope>
</reference>
<keyword evidence="1" id="KW-0812">Transmembrane</keyword>
<proteinExistence type="predicted"/>
<evidence type="ECO:0000313" key="3">
    <source>
        <dbReference type="Proteomes" id="UP000270094"/>
    </source>
</evidence>
<dbReference type="EMBL" id="UYYB01006689">
    <property type="protein sequence ID" value="VDM67833.1"/>
    <property type="molecule type" value="Genomic_DNA"/>
</dbReference>
<evidence type="ECO:0000256" key="1">
    <source>
        <dbReference type="SAM" id="Phobius"/>
    </source>
</evidence>
<organism evidence="2 3">
    <name type="scientific">Strongylus vulgaris</name>
    <name type="common">Blood worm</name>
    <dbReference type="NCBI Taxonomy" id="40348"/>
    <lineage>
        <taxon>Eukaryota</taxon>
        <taxon>Metazoa</taxon>
        <taxon>Ecdysozoa</taxon>
        <taxon>Nematoda</taxon>
        <taxon>Chromadorea</taxon>
        <taxon>Rhabditida</taxon>
        <taxon>Rhabditina</taxon>
        <taxon>Rhabditomorpha</taxon>
        <taxon>Strongyloidea</taxon>
        <taxon>Strongylidae</taxon>
        <taxon>Strongylus</taxon>
    </lineage>
</organism>